<accession>A0ABS4BBU6</accession>
<evidence type="ECO:0000313" key="2">
    <source>
        <dbReference type="Proteomes" id="UP000678276"/>
    </source>
</evidence>
<reference evidence="1 2" key="1">
    <citation type="submission" date="2021-04" db="EMBL/GenBank/DDBJ databases">
        <title>Whole genome sequence of Jiella sp. KSK16Y-1.</title>
        <authorList>
            <person name="Tuo L."/>
        </authorList>
    </citation>
    <scope>NUCLEOTIDE SEQUENCE [LARGE SCALE GENOMIC DNA]</scope>
    <source>
        <strain evidence="1 2">KSK16Y-1</strain>
    </source>
</reference>
<gene>
    <name evidence="1" type="ORF">J6595_01335</name>
</gene>
<name>A0ABS4BBU6_9HYPH</name>
<evidence type="ECO:0000313" key="1">
    <source>
        <dbReference type="EMBL" id="MBP0614233.1"/>
    </source>
</evidence>
<comment type="caution">
    <text evidence="1">The sequence shown here is derived from an EMBL/GenBank/DDBJ whole genome shotgun (WGS) entry which is preliminary data.</text>
</comment>
<proteinExistence type="predicted"/>
<dbReference type="Proteomes" id="UP000678276">
    <property type="component" value="Unassembled WGS sequence"/>
</dbReference>
<keyword evidence="2" id="KW-1185">Reference proteome</keyword>
<organism evidence="1 2">
    <name type="scientific">Jiella mangrovi</name>
    <dbReference type="NCBI Taxonomy" id="2821407"/>
    <lineage>
        <taxon>Bacteria</taxon>
        <taxon>Pseudomonadati</taxon>
        <taxon>Pseudomonadota</taxon>
        <taxon>Alphaproteobacteria</taxon>
        <taxon>Hyphomicrobiales</taxon>
        <taxon>Aurantimonadaceae</taxon>
        <taxon>Jiella</taxon>
    </lineage>
</organism>
<sequence length="178" mass="20284">MGETYKQEHRLETAFSEATNKLTWINWTNSRNETEGPGDLPARVVLDEEGNLISAFWKKAGGAHREDDLPSAIYFSQTTNEATMYCWARHGVPSRFGDRPSTIAFDERTGTLSELQFCRNGKHYRSGDRHAYFSFDPDGTAYDEDGRIIPFDGFDPAWLPEKTKALSPLLYLLSLRPR</sequence>
<dbReference type="EMBL" id="JAGJCF010000001">
    <property type="protein sequence ID" value="MBP0614233.1"/>
    <property type="molecule type" value="Genomic_DNA"/>
</dbReference>
<protein>
    <submittedName>
        <fullName evidence="1">Uncharacterized protein</fullName>
    </submittedName>
</protein>